<keyword evidence="4" id="KW-1185">Reference proteome</keyword>
<dbReference type="EMBL" id="CP025057">
    <property type="protein sequence ID" value="AUB31892.1"/>
    <property type="molecule type" value="Genomic_DNA"/>
</dbReference>
<dbReference type="RefSeq" id="WP_100916852.1">
    <property type="nucleotide sequence ID" value="NZ_CP025057.1"/>
</dbReference>
<evidence type="ECO:0000313" key="4">
    <source>
        <dbReference type="Proteomes" id="UP000231823"/>
    </source>
</evidence>
<proteinExistence type="predicted"/>
<protein>
    <submittedName>
        <fullName evidence="3">Uncharacterized protein</fullName>
    </submittedName>
</protein>
<feature type="transmembrane region" description="Helical" evidence="2">
    <location>
        <begin position="5"/>
        <end position="25"/>
    </location>
</feature>
<evidence type="ECO:0000256" key="2">
    <source>
        <dbReference type="SAM" id="Phobius"/>
    </source>
</evidence>
<evidence type="ECO:0000256" key="1">
    <source>
        <dbReference type="SAM" id="MobiDB-lite"/>
    </source>
</evidence>
<name>A0A2K8SEP0_9MOLU</name>
<feature type="compositionally biased region" description="Polar residues" evidence="1">
    <location>
        <begin position="381"/>
        <end position="394"/>
    </location>
</feature>
<dbReference type="OrthoDB" id="387694at2"/>
<feature type="transmembrane region" description="Helical" evidence="2">
    <location>
        <begin position="45"/>
        <end position="62"/>
    </location>
</feature>
<gene>
    <name evidence="3" type="ORF">SFLOR_v1c08440</name>
</gene>
<feature type="region of interest" description="Disordered" evidence="1">
    <location>
        <begin position="372"/>
        <end position="427"/>
    </location>
</feature>
<sequence length="427" mass="48752">MKINIFFSVFSWVTASVLSFLGFFLIGEQFGIFVSTSELSLLRSLQITSILLIILLFIFGILEVSIKKGVIIPILYTIPAIVLAILNIVFLVNLMQKFTSLSLQISIVSYFLKNIITLSISSLLLLTSIVPIFLLSKKTDKNIKEKDNILSKKSLNDLSSITSSENSKKSPEFNPEFTSTPNEKTFNMVDKLAKLKEDINNNKFHEEELIEEKNIPLEKDFFDDNSLENVPLENNAYENNSLDVEFLDNNPIFKVEKPILKEDKYEEFENNSIKKATNKAMKNVAPVNDIPKLEELPPILEPKDPYKQTIVPRRSAQRAGEFDQPIGNVVKPTYVQRNIRKTAKLDENYQGKVFLGDSDRIWEAMKKQNRKLTPKKLKTDQGLSKSSTVNNLSRGKTKTMEINMDNILDPVNNKKDDQFTPTIDWDE</sequence>
<feature type="transmembrane region" description="Helical" evidence="2">
    <location>
        <begin position="115"/>
        <end position="136"/>
    </location>
</feature>
<keyword evidence="2" id="KW-0472">Membrane</keyword>
<feature type="region of interest" description="Disordered" evidence="1">
    <location>
        <begin position="160"/>
        <end position="180"/>
    </location>
</feature>
<reference evidence="3 4" key="1">
    <citation type="submission" date="2017-12" db="EMBL/GenBank/DDBJ databases">
        <title>Complete genome sequence of Spiroplasma floricola 23-6 (ATCC 29989).</title>
        <authorList>
            <person name="Tsai Y.-M."/>
            <person name="Wu P.-S."/>
            <person name="Lo W.-S."/>
            <person name="Kuo C.-H."/>
        </authorList>
    </citation>
    <scope>NUCLEOTIDE SEQUENCE [LARGE SCALE GENOMIC DNA]</scope>
    <source>
        <strain evidence="3 4">23-6</strain>
    </source>
</reference>
<dbReference type="AlphaFoldDB" id="A0A2K8SEP0"/>
<evidence type="ECO:0000313" key="3">
    <source>
        <dbReference type="EMBL" id="AUB31892.1"/>
    </source>
</evidence>
<dbReference type="Proteomes" id="UP000231823">
    <property type="component" value="Chromosome"/>
</dbReference>
<dbReference type="KEGG" id="sfz:SFLOR_v1c08440"/>
<keyword evidence="2" id="KW-1133">Transmembrane helix</keyword>
<organism evidence="3 4">
    <name type="scientific">Spiroplasma floricola 23-6</name>
    <dbReference type="NCBI Taxonomy" id="1336749"/>
    <lineage>
        <taxon>Bacteria</taxon>
        <taxon>Bacillati</taxon>
        <taxon>Mycoplasmatota</taxon>
        <taxon>Mollicutes</taxon>
        <taxon>Entomoplasmatales</taxon>
        <taxon>Spiroplasmataceae</taxon>
        <taxon>Spiroplasma</taxon>
    </lineage>
</organism>
<keyword evidence="2" id="KW-0812">Transmembrane</keyword>
<accession>A0A2K8SEP0</accession>
<feature type="transmembrane region" description="Helical" evidence="2">
    <location>
        <begin position="74"/>
        <end position="95"/>
    </location>
</feature>